<name>A0A673T4E0_SURSU</name>
<keyword evidence="3" id="KW-1185">Reference proteome</keyword>
<evidence type="ECO:0000313" key="3">
    <source>
        <dbReference type="Proteomes" id="UP000472268"/>
    </source>
</evidence>
<proteinExistence type="predicted"/>
<evidence type="ECO:0000313" key="2">
    <source>
        <dbReference type="Ensembl" id="ENSSSUP00005003791.1"/>
    </source>
</evidence>
<organism evidence="2 3">
    <name type="scientific">Suricata suricatta</name>
    <name type="common">Meerkat</name>
    <dbReference type="NCBI Taxonomy" id="37032"/>
    <lineage>
        <taxon>Eukaryota</taxon>
        <taxon>Metazoa</taxon>
        <taxon>Chordata</taxon>
        <taxon>Craniata</taxon>
        <taxon>Vertebrata</taxon>
        <taxon>Euteleostomi</taxon>
        <taxon>Mammalia</taxon>
        <taxon>Eutheria</taxon>
        <taxon>Laurasiatheria</taxon>
        <taxon>Carnivora</taxon>
        <taxon>Feliformia</taxon>
        <taxon>Herpestidae</taxon>
        <taxon>Suricata</taxon>
    </lineage>
</organism>
<accession>A0A673T4E0</accession>
<reference evidence="2 3" key="1">
    <citation type="submission" date="2019-05" db="EMBL/GenBank/DDBJ databases">
        <title>A Chromosome-scale Meerkat (S. suricatta) Genome Assembly.</title>
        <authorList>
            <person name="Dudchenko O."/>
            <person name="Lieberman Aiden E."/>
            <person name="Tung J."/>
            <person name="Barreiro L.B."/>
            <person name="Clutton-Brock T.H."/>
        </authorList>
    </citation>
    <scope>NUCLEOTIDE SEQUENCE [LARGE SCALE GENOMIC DNA]</scope>
</reference>
<dbReference type="Ensembl" id="ENSSSUT00005004389.1">
    <property type="protein sequence ID" value="ENSSSUP00005003791.1"/>
    <property type="gene ID" value="ENSSSUG00005002488.1"/>
</dbReference>
<dbReference type="AlphaFoldDB" id="A0A673T4E0"/>
<reference evidence="2" key="3">
    <citation type="submission" date="2025-09" db="UniProtKB">
        <authorList>
            <consortium name="Ensembl"/>
        </authorList>
    </citation>
    <scope>IDENTIFICATION</scope>
</reference>
<evidence type="ECO:0000256" key="1">
    <source>
        <dbReference type="SAM" id="MobiDB-lite"/>
    </source>
</evidence>
<reference evidence="2" key="2">
    <citation type="submission" date="2025-08" db="UniProtKB">
        <authorList>
            <consortium name="Ensembl"/>
        </authorList>
    </citation>
    <scope>IDENTIFICATION</scope>
</reference>
<protein>
    <submittedName>
        <fullName evidence="2">Uncharacterized protein</fullName>
    </submittedName>
</protein>
<dbReference type="Proteomes" id="UP000472268">
    <property type="component" value="Chromosome 7"/>
</dbReference>
<sequence>AFQVIDGLMFSRTGQFSGGELSNCFIRPEKAVPSSRPNRKASSIFGPIEEPQDIPKRTKLPGSRSVIFLRNHPNTLTCLTYNETF</sequence>
<feature type="region of interest" description="Disordered" evidence="1">
    <location>
        <begin position="32"/>
        <end position="57"/>
    </location>
</feature>